<evidence type="ECO:0000256" key="6">
    <source>
        <dbReference type="ARBA" id="ARBA00023136"/>
    </source>
</evidence>
<keyword evidence="6 8" id="KW-0472">Membrane</keyword>
<feature type="transmembrane region" description="Helical" evidence="8">
    <location>
        <begin position="155"/>
        <end position="175"/>
    </location>
</feature>
<protein>
    <submittedName>
        <fullName evidence="9">Sugar ABC transporter permease</fullName>
    </submittedName>
</protein>
<evidence type="ECO:0000256" key="2">
    <source>
        <dbReference type="ARBA" id="ARBA00022448"/>
    </source>
</evidence>
<comment type="caution">
    <text evidence="9">The sequence shown here is derived from an EMBL/GenBank/DDBJ whole genome shotgun (WGS) entry which is preliminary data.</text>
</comment>
<dbReference type="AlphaFoldDB" id="M0MDG7"/>
<feature type="compositionally biased region" description="Basic residues" evidence="7">
    <location>
        <begin position="230"/>
        <end position="246"/>
    </location>
</feature>
<reference evidence="9 10" key="1">
    <citation type="journal article" date="2014" name="PLoS Genet.">
        <title>Phylogenetically driven sequencing of extremely halophilic archaea reveals strategies for static and dynamic osmo-response.</title>
        <authorList>
            <person name="Becker E.A."/>
            <person name="Seitzer P.M."/>
            <person name="Tritt A."/>
            <person name="Larsen D."/>
            <person name="Krusor M."/>
            <person name="Yao A.I."/>
            <person name="Wu D."/>
            <person name="Madern D."/>
            <person name="Eisen J.A."/>
            <person name="Darling A.E."/>
            <person name="Facciotti M.T."/>
        </authorList>
    </citation>
    <scope>NUCLEOTIDE SEQUENCE [LARGE SCALE GENOMIC DNA]</scope>
    <source>
        <strain evidence="9 10">DSM 1307</strain>
    </source>
</reference>
<dbReference type="Gene3D" id="1.10.3720.10">
    <property type="entry name" value="MetI-like"/>
    <property type="match status" value="1"/>
</dbReference>
<keyword evidence="5 8" id="KW-1133">Transmembrane helix</keyword>
<dbReference type="Proteomes" id="UP000011568">
    <property type="component" value="Unassembled WGS sequence"/>
</dbReference>
<evidence type="ECO:0000313" key="10">
    <source>
        <dbReference type="Proteomes" id="UP000011568"/>
    </source>
</evidence>
<dbReference type="PANTHER" id="PTHR30193:SF42">
    <property type="entry name" value="ABC TRANSPORTER PERMEASE PROTEIN"/>
    <property type="match status" value="1"/>
</dbReference>
<name>M0MDG7_HALMO</name>
<comment type="subcellular location">
    <subcellularLocation>
        <location evidence="1">Cell membrane</location>
        <topology evidence="1">Multi-pass membrane protein</topology>
    </subcellularLocation>
</comment>
<dbReference type="STRING" id="931277.C448_09367"/>
<feature type="transmembrane region" description="Helical" evidence="8">
    <location>
        <begin position="56"/>
        <end position="78"/>
    </location>
</feature>
<feature type="transmembrane region" description="Helical" evidence="8">
    <location>
        <begin position="122"/>
        <end position="143"/>
    </location>
</feature>
<gene>
    <name evidence="9" type="ORF">C448_09367</name>
</gene>
<keyword evidence="3" id="KW-1003">Cell membrane</keyword>
<feature type="region of interest" description="Disordered" evidence="7">
    <location>
        <begin position="229"/>
        <end position="267"/>
    </location>
</feature>
<accession>M0MDG7</accession>
<dbReference type="SUPFAM" id="SSF161098">
    <property type="entry name" value="MetI-like"/>
    <property type="match status" value="1"/>
</dbReference>
<proteinExistence type="predicted"/>
<dbReference type="GO" id="GO:0005886">
    <property type="term" value="C:plasma membrane"/>
    <property type="evidence" value="ECO:0007669"/>
    <property type="project" value="UniProtKB-SubCell"/>
</dbReference>
<keyword evidence="10" id="KW-1185">Reference proteome</keyword>
<evidence type="ECO:0000256" key="7">
    <source>
        <dbReference type="SAM" id="MobiDB-lite"/>
    </source>
</evidence>
<dbReference type="PATRIC" id="fig|931277.6.peg.1842"/>
<dbReference type="EMBL" id="AOMC01000113">
    <property type="protein sequence ID" value="EMA43781.1"/>
    <property type="molecule type" value="Genomic_DNA"/>
</dbReference>
<evidence type="ECO:0000256" key="8">
    <source>
        <dbReference type="SAM" id="Phobius"/>
    </source>
</evidence>
<evidence type="ECO:0000256" key="5">
    <source>
        <dbReference type="ARBA" id="ARBA00022989"/>
    </source>
</evidence>
<feature type="compositionally biased region" description="Low complexity" evidence="7">
    <location>
        <begin position="247"/>
        <end position="267"/>
    </location>
</feature>
<organism evidence="9 10">
    <name type="scientific">Halococcus morrhuae DSM 1307</name>
    <dbReference type="NCBI Taxonomy" id="931277"/>
    <lineage>
        <taxon>Archaea</taxon>
        <taxon>Methanobacteriati</taxon>
        <taxon>Methanobacteriota</taxon>
        <taxon>Stenosarchaea group</taxon>
        <taxon>Halobacteria</taxon>
        <taxon>Halobacteriales</taxon>
        <taxon>Halococcaceae</taxon>
        <taxon>Halococcus</taxon>
    </lineage>
</organism>
<keyword evidence="4 8" id="KW-0812">Transmembrane</keyword>
<evidence type="ECO:0000256" key="1">
    <source>
        <dbReference type="ARBA" id="ARBA00004651"/>
    </source>
</evidence>
<feature type="region of interest" description="Disordered" evidence="7">
    <location>
        <begin position="21"/>
        <end position="42"/>
    </location>
</feature>
<dbReference type="InterPro" id="IPR035906">
    <property type="entry name" value="MetI-like_sf"/>
</dbReference>
<evidence type="ECO:0000313" key="9">
    <source>
        <dbReference type="EMBL" id="EMA43781.1"/>
    </source>
</evidence>
<keyword evidence="2" id="KW-0813">Transport</keyword>
<evidence type="ECO:0000256" key="3">
    <source>
        <dbReference type="ARBA" id="ARBA00022475"/>
    </source>
</evidence>
<dbReference type="PANTHER" id="PTHR30193">
    <property type="entry name" value="ABC TRANSPORTER PERMEASE PROTEIN"/>
    <property type="match status" value="1"/>
</dbReference>
<sequence>MGRSIRSRLSDLRTRLVGDTGDDETAVRTDGGATVSRGSAGTGLSDRLRSLRNSRFVGSLPFWLPPFLLMGLFVYGAIGWNFLISLTDMEGFGDPDYSALDFQQYAELFGSQAFIDAARNTFVLLVAFTILCLVLGLVLAILLDRTLRLQNTFRLVYLLPFSLSFVVTAQLWAWMYDIDNGIINSVLSIGGLQPDWIGNPQLVLGAVSSRWSGSSAATRWWSFSPDCRRSRTNTSRRRVSMARARSRCTGGSSSPSSGARSSARSSC</sequence>
<dbReference type="InterPro" id="IPR051393">
    <property type="entry name" value="ABC_transporter_permease"/>
</dbReference>
<evidence type="ECO:0000256" key="4">
    <source>
        <dbReference type="ARBA" id="ARBA00022692"/>
    </source>
</evidence>
<dbReference type="eggNOG" id="arCOG00157">
    <property type="taxonomic scope" value="Archaea"/>
</dbReference>